<dbReference type="PANTHER" id="PTHR31297:SF41">
    <property type="entry name" value="ENDOGLUCANASE, PUTATIVE (AFU_ORTHOLOGUE AFUA_5G01830)-RELATED"/>
    <property type="match status" value="1"/>
</dbReference>
<dbReference type="GO" id="GO:0005576">
    <property type="term" value="C:extracellular region"/>
    <property type="evidence" value="ECO:0007669"/>
    <property type="project" value="TreeGrafter"/>
</dbReference>
<keyword evidence="6 8" id="KW-0326">Glycosidase</keyword>
<dbReference type="InterPro" id="IPR050386">
    <property type="entry name" value="Glycosyl_hydrolase_5"/>
</dbReference>
<evidence type="ECO:0000256" key="1">
    <source>
        <dbReference type="ARBA" id="ARBA00005641"/>
    </source>
</evidence>
<sequence length="508" mass="55527">MKLYRHLLLLLLLPLLPAACGQKPEPAAEPAPALVATTPADGTGGLTAYALEVVFTFDQNIRVTAQAQQGITVDGGASVSEVSTYGPDLTVTVTGLGRGRSYTLTLPAGTVEGYKTNQQASAAIQFHFSTREATPTPGPDDWETAAAAASHMGAGWNLGNTLESNSGDVDNMWIEAYSGRKPSDYETAWGQPVATRELIHMFKEAGFNTIRVPVTWYPHMGLPLSVSGTHWDKSGWTGTDVDPVWMARVKEVVDYVIDEGMYCVLNVHHDTGTATTAWLRADEGVYAATRGRYIALWTQIATEFRDYGPTLLFESFNEMLDAKNTWNASTHEAHGVINQYNADFVATVRGTGGNNARRNLILNTYAASCQKEVLADFKLPPDSVEGHLLAEVHSYAPYNFAFDSAPNPKKVFDAACEAEVRGLVENMNTYLVSKGIPCVLGEFGCDSADRTETELAKQAKCYVSAAAKYHIPCLYWMTLSDAKDRSVPQWTKPAIKDAILQAYWDNWK</sequence>
<dbReference type="GO" id="GO:0008422">
    <property type="term" value="F:beta-glucosidase activity"/>
    <property type="evidence" value="ECO:0007669"/>
    <property type="project" value="TreeGrafter"/>
</dbReference>
<reference evidence="12" key="1">
    <citation type="journal article" date="2012" name="Appl. Environ. Microbiol.">
        <title>Two SusD-like proteins encoded within a polysaccharide utilization locus of an uncultured ruminant Bacteroidetes phylotype bind strongly to cellulose.</title>
        <authorList>
            <person name="Mackenzie A.K."/>
            <person name="Pope P.B."/>
            <person name="Pedersen H.L."/>
            <person name="Gupta R."/>
            <person name="Morrison M."/>
            <person name="Willats W.G."/>
            <person name="Eijsink V.G."/>
        </authorList>
    </citation>
    <scope>NUCLEOTIDE SEQUENCE</scope>
</reference>
<dbReference type="InterPro" id="IPR017853">
    <property type="entry name" value="GH"/>
</dbReference>
<evidence type="ECO:0000256" key="2">
    <source>
        <dbReference type="ARBA" id="ARBA00022729"/>
    </source>
</evidence>
<evidence type="ECO:0000256" key="5">
    <source>
        <dbReference type="ARBA" id="ARBA00023277"/>
    </source>
</evidence>
<dbReference type="EMBL" id="KM887864">
    <property type="protein sequence ID" value="AIT97140.1"/>
    <property type="molecule type" value="Genomic_DNA"/>
</dbReference>
<dbReference type="GO" id="GO:0009986">
    <property type="term" value="C:cell surface"/>
    <property type="evidence" value="ECO:0007669"/>
    <property type="project" value="TreeGrafter"/>
</dbReference>
<evidence type="ECO:0000259" key="10">
    <source>
        <dbReference type="Pfam" id="PF00150"/>
    </source>
</evidence>
<evidence type="ECO:0000256" key="3">
    <source>
        <dbReference type="ARBA" id="ARBA00022801"/>
    </source>
</evidence>
<keyword evidence="5" id="KW-0119">Carbohydrate metabolism</keyword>
<evidence type="ECO:0000256" key="8">
    <source>
        <dbReference type="RuleBase" id="RU361153"/>
    </source>
</evidence>
<protein>
    <submittedName>
        <fullName evidence="12">Gycosyl hydrolase 5</fullName>
    </submittedName>
</protein>
<dbReference type="Pfam" id="PF00150">
    <property type="entry name" value="Cellulase"/>
    <property type="match status" value="1"/>
</dbReference>
<dbReference type="AlphaFoldDB" id="A0A097KUQ0"/>
<keyword evidence="7" id="KW-0624">Polysaccharide degradation</keyword>
<dbReference type="Pfam" id="PF13205">
    <property type="entry name" value="Big_5"/>
    <property type="match status" value="1"/>
</dbReference>
<dbReference type="Gene3D" id="3.20.20.80">
    <property type="entry name" value="Glycosidases"/>
    <property type="match status" value="1"/>
</dbReference>
<keyword evidence="3 8" id="KW-0378">Hydrolase</keyword>
<accession>A0A097KUQ0</accession>
<dbReference type="SUPFAM" id="SSF51445">
    <property type="entry name" value="(Trans)glycosidases"/>
    <property type="match status" value="1"/>
</dbReference>
<proteinExistence type="inferred from homology"/>
<evidence type="ECO:0000256" key="4">
    <source>
        <dbReference type="ARBA" id="ARBA00023001"/>
    </source>
</evidence>
<evidence type="ECO:0000256" key="6">
    <source>
        <dbReference type="ARBA" id="ARBA00023295"/>
    </source>
</evidence>
<evidence type="ECO:0000259" key="11">
    <source>
        <dbReference type="Pfam" id="PF13205"/>
    </source>
</evidence>
<evidence type="ECO:0000313" key="12">
    <source>
        <dbReference type="EMBL" id="AIT97140.1"/>
    </source>
</evidence>
<keyword evidence="2 9" id="KW-0732">Signal</keyword>
<comment type="similarity">
    <text evidence="1 8">Belongs to the glycosyl hydrolase 5 (cellulase A) family.</text>
</comment>
<reference evidence="12" key="2">
    <citation type="journal article" date="2015" name="Appl. Environ. Microbiol.">
        <title>A polysaccharide utilization locus from an uncultured bacteroidetes phylotype suggests ecological adaptation and substrate versatility.</title>
        <authorList>
            <person name="Mackenzie A.K."/>
            <person name="Naas A.E."/>
            <person name="Kracun S.K."/>
            <person name="Schuckel J."/>
            <person name="Fangel J.U."/>
            <person name="Agger J.W."/>
            <person name="Willats W.G."/>
            <person name="Eijsink V.G."/>
            <person name="Pope P.B."/>
        </authorList>
    </citation>
    <scope>NUCLEOTIDE SEQUENCE</scope>
</reference>
<feature type="domain" description="SbsA Ig-like" evidence="11">
    <location>
        <begin position="30"/>
        <end position="130"/>
    </location>
</feature>
<feature type="domain" description="Glycoside hydrolase family 5" evidence="10">
    <location>
        <begin position="183"/>
        <end position="477"/>
    </location>
</feature>
<dbReference type="GO" id="GO:0030245">
    <property type="term" value="P:cellulose catabolic process"/>
    <property type="evidence" value="ECO:0007669"/>
    <property type="project" value="UniProtKB-KW"/>
</dbReference>
<evidence type="ECO:0000256" key="9">
    <source>
        <dbReference type="SAM" id="SignalP"/>
    </source>
</evidence>
<organism evidence="12">
    <name type="scientific">uncultured Bacteroidota bacterium</name>
    <dbReference type="NCBI Taxonomy" id="152509"/>
    <lineage>
        <taxon>Bacteria</taxon>
        <taxon>Pseudomonadati</taxon>
        <taxon>Bacteroidota</taxon>
        <taxon>environmental samples</taxon>
    </lineage>
</organism>
<feature type="signal peptide" evidence="9">
    <location>
        <begin position="1"/>
        <end position="18"/>
    </location>
</feature>
<feature type="chain" id="PRO_5001931313" evidence="9">
    <location>
        <begin position="19"/>
        <end position="508"/>
    </location>
</feature>
<evidence type="ECO:0000256" key="7">
    <source>
        <dbReference type="ARBA" id="ARBA00023326"/>
    </source>
</evidence>
<dbReference type="PANTHER" id="PTHR31297">
    <property type="entry name" value="GLUCAN ENDO-1,6-BETA-GLUCOSIDASE B"/>
    <property type="match status" value="1"/>
</dbReference>
<dbReference type="InterPro" id="IPR001547">
    <property type="entry name" value="Glyco_hydro_5"/>
</dbReference>
<name>A0A097KUQ0_9BACT</name>
<keyword evidence="4" id="KW-0136">Cellulose degradation</keyword>
<dbReference type="InterPro" id="IPR032812">
    <property type="entry name" value="SbsA_Ig"/>
</dbReference>